<evidence type="ECO:0000259" key="2">
    <source>
        <dbReference type="Pfam" id="PF13843"/>
    </source>
</evidence>
<dbReference type="PANTHER" id="PTHR46599">
    <property type="entry name" value="PIGGYBAC TRANSPOSABLE ELEMENT-DERIVED PROTEIN 4"/>
    <property type="match status" value="1"/>
</dbReference>
<reference evidence="3" key="2">
    <citation type="submission" date="2025-09" db="UniProtKB">
        <authorList>
            <consortium name="Ensembl"/>
        </authorList>
    </citation>
    <scope>IDENTIFICATION</scope>
</reference>
<proteinExistence type="predicted"/>
<dbReference type="PANTHER" id="PTHR46599:SF3">
    <property type="entry name" value="PIGGYBAC TRANSPOSABLE ELEMENT-DERIVED PROTEIN 4"/>
    <property type="match status" value="1"/>
</dbReference>
<name>A0A3B4B1K6_9GOBI</name>
<reference evidence="3" key="1">
    <citation type="submission" date="2025-08" db="UniProtKB">
        <authorList>
            <consortium name="Ensembl"/>
        </authorList>
    </citation>
    <scope>IDENTIFICATION</scope>
</reference>
<evidence type="ECO:0000313" key="3">
    <source>
        <dbReference type="Ensembl" id="ENSPMGP00000023268.1"/>
    </source>
</evidence>
<dbReference type="STRING" id="409849.ENSPMGP00000023268"/>
<organism evidence="3 4">
    <name type="scientific">Periophthalmus magnuspinnatus</name>
    <dbReference type="NCBI Taxonomy" id="409849"/>
    <lineage>
        <taxon>Eukaryota</taxon>
        <taxon>Metazoa</taxon>
        <taxon>Chordata</taxon>
        <taxon>Craniata</taxon>
        <taxon>Vertebrata</taxon>
        <taxon>Euteleostomi</taxon>
        <taxon>Actinopterygii</taxon>
        <taxon>Neopterygii</taxon>
        <taxon>Teleostei</taxon>
        <taxon>Neoteleostei</taxon>
        <taxon>Acanthomorphata</taxon>
        <taxon>Gobiaria</taxon>
        <taxon>Gobiiformes</taxon>
        <taxon>Gobioidei</taxon>
        <taxon>Gobiidae</taxon>
        <taxon>Oxudercinae</taxon>
        <taxon>Periophthalmus</taxon>
    </lineage>
</organism>
<dbReference type="Ensembl" id="ENSPMGT00000024788.1">
    <property type="protein sequence ID" value="ENSPMGP00000023268.1"/>
    <property type="gene ID" value="ENSPMGG00000018817.1"/>
</dbReference>
<dbReference type="InterPro" id="IPR029526">
    <property type="entry name" value="PGBD"/>
</dbReference>
<evidence type="ECO:0000256" key="1">
    <source>
        <dbReference type="SAM" id="MobiDB-lite"/>
    </source>
</evidence>
<evidence type="ECO:0000313" key="4">
    <source>
        <dbReference type="Proteomes" id="UP000261520"/>
    </source>
</evidence>
<keyword evidence="4" id="KW-1185">Reference proteome</keyword>
<feature type="domain" description="PiggyBac transposable element-derived protein" evidence="2">
    <location>
        <begin position="152"/>
        <end position="524"/>
    </location>
</feature>
<dbReference type="AlphaFoldDB" id="A0A3B4B1K6"/>
<feature type="region of interest" description="Disordered" evidence="1">
    <location>
        <begin position="20"/>
        <end position="126"/>
    </location>
</feature>
<dbReference type="Proteomes" id="UP000261520">
    <property type="component" value="Unplaced"/>
</dbReference>
<feature type="compositionally biased region" description="Pro residues" evidence="1">
    <location>
        <begin position="69"/>
        <end position="82"/>
    </location>
</feature>
<dbReference type="Pfam" id="PF13843">
    <property type="entry name" value="DDE_Tnp_1_7"/>
    <property type="match status" value="1"/>
</dbReference>
<protein>
    <recommendedName>
        <fullName evidence="2">PiggyBac transposable element-derived protein domain-containing protein</fullName>
    </recommendedName>
</protein>
<feature type="compositionally biased region" description="Low complexity" evidence="1">
    <location>
        <begin position="42"/>
        <end position="68"/>
    </location>
</feature>
<accession>A0A3B4B1K6</accession>
<sequence length="615" mass="69788">MATLVQKTRYTVEEALKLIEEDNDATVCVHDSSSEDEDLLHPANSDTSSTPPSSPTFQPLSPKASSTPLPRPTPQPLSPSPSTPTTVRKRGRPPGTSPPSKKRRQNAKRLFAPSEGEDRWRNREEEDITPHVPSFMPVRTPGPNIDTSKNWSPLSLFHLYFSTKVVKTIINNTNANAARKKAGGMAFKWEDLTVKDFYIFLSIILFMGLVPVPQRSDYWRARWPYNFPFPRKSMTRDRFEAIMWSLHLSNLKEDEENERKKHTPDYDRLQKIKPLYTDIIHACRSFFQPYQHISIDERMVATKARISIKQYIKNKPIKWGYKLFVLADSLTGYTWNFFVYTGKSASTSTASHGLGYSTVMDLMPLGLLGRGYKLYTDNFYTSATLLNDLLELNTAACGTLRKNHVDFPQSKNDLPKNAQRGDMRWMRSGQLLFVKWMDTREVAICSTIHKADSGQTVKRKVKEDGLWQTKDIPVPDSIVDYNANMGGVDLSDALIGYYTVHHKTKKWYKTFFYHFLDIAIVNSFLLHKELFKQRQDPTQTKPLTQKVFREQLGKEMLDFAEASAASADSTSSAASATSTSSAANNPMSPTKCVPAVFCFIHTCLSPKLKMLCSAL</sequence>